<keyword evidence="4" id="KW-0564">Palmitate</keyword>
<protein>
    <recommendedName>
        <fullName evidence="10">Lipoprotein</fullName>
    </recommendedName>
</protein>
<dbReference type="AlphaFoldDB" id="A0A418XUU3"/>
<accession>A0A418XUU3</accession>
<dbReference type="Pfam" id="PF13627">
    <property type="entry name" value="LptM_cons"/>
    <property type="match status" value="1"/>
</dbReference>
<feature type="compositionally biased region" description="Basic and acidic residues" evidence="7">
    <location>
        <begin position="43"/>
        <end position="52"/>
    </location>
</feature>
<evidence type="ECO:0000256" key="3">
    <source>
        <dbReference type="ARBA" id="ARBA00023136"/>
    </source>
</evidence>
<reference evidence="8 9" key="1">
    <citation type="submission" date="2018-09" db="EMBL/GenBank/DDBJ databases">
        <title>Alcanivorax profundi sp. nov., isolated from 1000 m-depth seawater of the Mariana Trench.</title>
        <authorList>
            <person name="Liu J."/>
        </authorList>
    </citation>
    <scope>NUCLEOTIDE SEQUENCE [LARGE SCALE GENOMIC DNA]</scope>
    <source>
        <strain evidence="8 9">MTEO17</strain>
    </source>
</reference>
<keyword evidence="5" id="KW-0998">Cell outer membrane</keyword>
<gene>
    <name evidence="8" type="ORF">D4A39_14595</name>
</gene>
<evidence type="ECO:0000256" key="2">
    <source>
        <dbReference type="ARBA" id="ARBA00022729"/>
    </source>
</evidence>
<dbReference type="NCBIfam" id="NF047847">
    <property type="entry name" value="SS_mature_LptM"/>
    <property type="match status" value="1"/>
</dbReference>
<dbReference type="PROSITE" id="PS51257">
    <property type="entry name" value="PROKAR_LIPOPROTEIN"/>
    <property type="match status" value="1"/>
</dbReference>
<evidence type="ECO:0000256" key="6">
    <source>
        <dbReference type="ARBA" id="ARBA00023288"/>
    </source>
</evidence>
<evidence type="ECO:0000256" key="4">
    <source>
        <dbReference type="ARBA" id="ARBA00023139"/>
    </source>
</evidence>
<organism evidence="8 9">
    <name type="scientific">Alcanivorax profundi</name>
    <dbReference type="NCBI Taxonomy" id="2338368"/>
    <lineage>
        <taxon>Bacteria</taxon>
        <taxon>Pseudomonadati</taxon>
        <taxon>Pseudomonadota</taxon>
        <taxon>Gammaproteobacteria</taxon>
        <taxon>Oceanospirillales</taxon>
        <taxon>Alcanivoracaceae</taxon>
        <taxon>Alcanivorax</taxon>
    </lineage>
</organism>
<evidence type="ECO:0000313" key="8">
    <source>
        <dbReference type="EMBL" id="RJG16477.1"/>
    </source>
</evidence>
<evidence type="ECO:0000256" key="5">
    <source>
        <dbReference type="ARBA" id="ARBA00023237"/>
    </source>
</evidence>
<dbReference type="GO" id="GO:0009279">
    <property type="term" value="C:cell outer membrane"/>
    <property type="evidence" value="ECO:0007669"/>
    <property type="project" value="UniProtKB-SubCell"/>
</dbReference>
<keyword evidence="3" id="KW-0472">Membrane</keyword>
<name>A0A418XUU3_9GAMM</name>
<proteinExistence type="predicted"/>
<evidence type="ECO:0000256" key="7">
    <source>
        <dbReference type="SAM" id="MobiDB-lite"/>
    </source>
</evidence>
<evidence type="ECO:0008006" key="10">
    <source>
        <dbReference type="Google" id="ProtNLM"/>
    </source>
</evidence>
<keyword evidence="2" id="KW-0732">Signal</keyword>
<dbReference type="InterPro" id="IPR032831">
    <property type="entry name" value="LptM_cons"/>
</dbReference>
<feature type="region of interest" description="Disordered" evidence="7">
    <location>
        <begin position="18"/>
        <end position="52"/>
    </location>
</feature>
<dbReference type="EMBL" id="QYYA01000005">
    <property type="protein sequence ID" value="RJG16477.1"/>
    <property type="molecule type" value="Genomic_DNA"/>
</dbReference>
<evidence type="ECO:0000313" key="9">
    <source>
        <dbReference type="Proteomes" id="UP000283734"/>
    </source>
</evidence>
<comment type="subcellular location">
    <subcellularLocation>
        <location evidence="1">Cell outer membrane</location>
        <topology evidence="1">Lipid-anchor</topology>
    </subcellularLocation>
</comment>
<sequence>MRLSALLLLALLTGCGQKGPLYFAPDEPRQPAPSQPAQDTADDAQHDDDQKD</sequence>
<keyword evidence="9" id="KW-1185">Reference proteome</keyword>
<comment type="caution">
    <text evidence="8">The sequence shown here is derived from an EMBL/GenBank/DDBJ whole genome shotgun (WGS) entry which is preliminary data.</text>
</comment>
<dbReference type="Proteomes" id="UP000283734">
    <property type="component" value="Unassembled WGS sequence"/>
</dbReference>
<keyword evidence="6" id="KW-0449">Lipoprotein</keyword>
<evidence type="ECO:0000256" key="1">
    <source>
        <dbReference type="ARBA" id="ARBA00004459"/>
    </source>
</evidence>